<sequence>MSATCSEPWQLSGVELRDAYQNRTLKVSEVIQSVLDRIADTVDPSNALVLQLADSALGSAARADLILSDLTQVPFGFGMPVTVKDISATAGIRTTRGSLPMRLNVPDRDAVAVERLRRAGAIIIGKTNTSEDAWKAEAGNRLFGPTYNPWIPTATAGGSSGGAAAAVAWGYGPIATATDGLGSIRIPASFCHVVGFKPTLGRIPYVPVSADFLAHFGPCARTVADAGAFVELLAGHDSRDPVSWSGDTSANSDSEHLRVGVISSVDGLHAEPATADAFEEFVTELQRWGHHIRRVVLPDGPTRIAGLLSTAFAAAGYRGWSDELLAELDPDYRALIALGGTLTGPEVAVALETRLILRAQIQEVFDDCDVVVSPTVAALPFTPGAYGPAGWDTDVSQFHQWCGFTSVWNVAGNPAVSVPWSLTPGGPVGMQIIGPDRHDDVALRLAGQVEVRRPWRADYSQLDACNSPARTPPTAI</sequence>
<dbReference type="EMBL" id="CP020809">
    <property type="protein sequence ID" value="ART67271.1"/>
    <property type="molecule type" value="Genomic_DNA"/>
</dbReference>
<name>A0A1Y0BWJ4_9MYCO</name>
<keyword evidence="6" id="KW-1185">Reference proteome</keyword>
<dbReference type="InterPro" id="IPR023631">
    <property type="entry name" value="Amidase_dom"/>
</dbReference>
<proteinExistence type="inferred from homology"/>
<dbReference type="Pfam" id="PF01425">
    <property type="entry name" value="Amidase"/>
    <property type="match status" value="1"/>
</dbReference>
<dbReference type="Proteomes" id="UP000195331">
    <property type="component" value="Chromosome"/>
</dbReference>
<dbReference type="RefSeq" id="WP_087072416.1">
    <property type="nucleotide sequence ID" value="NZ_CP020809.1"/>
</dbReference>
<dbReference type="EC" id="3.5.1.4" evidence="3"/>
<dbReference type="InterPro" id="IPR036928">
    <property type="entry name" value="AS_sf"/>
</dbReference>
<evidence type="ECO:0000313" key="5">
    <source>
        <dbReference type="EMBL" id="ART67271.1"/>
    </source>
</evidence>
<dbReference type="InterPro" id="IPR000120">
    <property type="entry name" value="Amidase"/>
</dbReference>
<comment type="similarity">
    <text evidence="2">Belongs to the amidase family.</text>
</comment>
<dbReference type="AlphaFoldDB" id="A0A1Y0BWJ4"/>
<dbReference type="OrthoDB" id="5175573at2"/>
<dbReference type="KEGG" id="mdx:BTO20_00320"/>
<evidence type="ECO:0000313" key="6">
    <source>
        <dbReference type="Proteomes" id="UP000195331"/>
    </source>
</evidence>
<evidence type="ECO:0000256" key="3">
    <source>
        <dbReference type="ARBA" id="ARBA00012922"/>
    </source>
</evidence>
<dbReference type="PANTHER" id="PTHR11895">
    <property type="entry name" value="TRANSAMIDASE"/>
    <property type="match status" value="1"/>
</dbReference>
<reference evidence="5 6" key="1">
    <citation type="submission" date="2017-04" db="EMBL/GenBank/DDBJ databases">
        <title>Whole Genome Sequence of 1,4-Dioxane Degrading Bacterium Mycobacterium dioxanotrophicus PH-06.</title>
        <authorList>
            <person name="He Y."/>
        </authorList>
    </citation>
    <scope>NUCLEOTIDE SEQUENCE [LARGE SCALE GENOMIC DNA]</scope>
    <source>
        <strain evidence="5 6">PH-06</strain>
    </source>
</reference>
<dbReference type="Gene3D" id="3.90.1300.10">
    <property type="entry name" value="Amidase signature (AS) domain"/>
    <property type="match status" value="1"/>
</dbReference>
<organism evidence="5 6">
    <name type="scientific">Mycobacterium dioxanotrophicus</name>
    <dbReference type="NCBI Taxonomy" id="482462"/>
    <lineage>
        <taxon>Bacteria</taxon>
        <taxon>Bacillati</taxon>
        <taxon>Actinomycetota</taxon>
        <taxon>Actinomycetes</taxon>
        <taxon>Mycobacteriales</taxon>
        <taxon>Mycobacteriaceae</taxon>
        <taxon>Mycobacterium</taxon>
    </lineage>
</organism>
<evidence type="ECO:0000259" key="4">
    <source>
        <dbReference type="Pfam" id="PF01425"/>
    </source>
</evidence>
<feature type="domain" description="Amidase" evidence="4">
    <location>
        <begin position="29"/>
        <end position="440"/>
    </location>
</feature>
<gene>
    <name evidence="5" type="ORF">BTO20_00320</name>
</gene>
<dbReference type="GO" id="GO:0004040">
    <property type="term" value="F:amidase activity"/>
    <property type="evidence" value="ECO:0007669"/>
    <property type="project" value="UniProtKB-EC"/>
</dbReference>
<accession>A0A1Y0BWJ4</accession>
<evidence type="ECO:0000256" key="1">
    <source>
        <dbReference type="ARBA" id="ARBA00001311"/>
    </source>
</evidence>
<dbReference type="SUPFAM" id="SSF75304">
    <property type="entry name" value="Amidase signature (AS) enzymes"/>
    <property type="match status" value="1"/>
</dbReference>
<evidence type="ECO:0000256" key="2">
    <source>
        <dbReference type="ARBA" id="ARBA00009199"/>
    </source>
</evidence>
<dbReference type="PANTHER" id="PTHR11895:SF7">
    <property type="entry name" value="GLUTAMYL-TRNA(GLN) AMIDOTRANSFERASE SUBUNIT A, MITOCHONDRIAL"/>
    <property type="match status" value="1"/>
</dbReference>
<protein>
    <recommendedName>
        <fullName evidence="3">amidase</fullName>
        <ecNumber evidence="3">3.5.1.4</ecNumber>
    </recommendedName>
</protein>
<comment type="catalytic activity">
    <reaction evidence="1">
        <text>a monocarboxylic acid amide + H2O = a monocarboxylate + NH4(+)</text>
        <dbReference type="Rhea" id="RHEA:12020"/>
        <dbReference type="ChEBI" id="CHEBI:15377"/>
        <dbReference type="ChEBI" id="CHEBI:28938"/>
        <dbReference type="ChEBI" id="CHEBI:35757"/>
        <dbReference type="ChEBI" id="CHEBI:83628"/>
        <dbReference type="EC" id="3.5.1.4"/>
    </reaction>
</comment>